<dbReference type="AlphaFoldDB" id="A0A3S4T2F5"/>
<evidence type="ECO:0000256" key="1">
    <source>
        <dbReference type="SAM" id="MobiDB-lite"/>
    </source>
</evidence>
<accession>A0A3S4T2F5</accession>
<gene>
    <name evidence="3" type="primary">mlaE_15</name>
    <name evidence="3" type="ORF">NCTC10485_03580</name>
</gene>
<feature type="transmembrane region" description="Helical" evidence="2">
    <location>
        <begin position="115"/>
        <end position="138"/>
    </location>
</feature>
<sequence>MGRFGSDVAGSAEAAPERPPSGVIASENGLGENQLDIGSDFPTGPLETSAPVKRSRADRSYELMTRIGSAPAGKPFRALGGFFAMALDTLLLIPRKGFPWREFVLQSWFVARVSLLPTVMLAIPFTVLMIFTFNILLVEFGAADFSGTGAAYGTVTQLGPVTTVLVVAGAAATAMCSDLGARTIREELDALRVMGINPIHRLVVPRVLAATMVATLLSSVVVVVGITGSFFFSVYVQHVTPGAFASGMTLITGAADVVIALIKAGLFGLTAGLIACYKGISVGGGPAGVGNAVNETVVFTFMALFGINIIATAVGLQATL</sequence>
<feature type="transmembrane region" description="Helical" evidence="2">
    <location>
        <begin position="202"/>
        <end position="232"/>
    </location>
</feature>
<feature type="transmembrane region" description="Helical" evidence="2">
    <location>
        <begin position="297"/>
        <end position="318"/>
    </location>
</feature>
<proteinExistence type="predicted"/>
<reference evidence="3 4" key="1">
    <citation type="submission" date="2018-12" db="EMBL/GenBank/DDBJ databases">
        <authorList>
            <consortium name="Pathogen Informatics"/>
        </authorList>
    </citation>
    <scope>NUCLEOTIDE SEQUENCE [LARGE SCALE GENOMIC DNA]</scope>
    <source>
        <strain evidence="3 4">NCTC10485</strain>
    </source>
</reference>
<dbReference type="InterPro" id="IPR030802">
    <property type="entry name" value="Permease_MalE"/>
</dbReference>
<evidence type="ECO:0000313" key="4">
    <source>
        <dbReference type="Proteomes" id="UP000282551"/>
    </source>
</evidence>
<organism evidence="3 4">
    <name type="scientific">Mycolicibacterium chitae</name>
    <name type="common">Mycobacterium chitae</name>
    <dbReference type="NCBI Taxonomy" id="1792"/>
    <lineage>
        <taxon>Bacteria</taxon>
        <taxon>Bacillati</taxon>
        <taxon>Actinomycetota</taxon>
        <taxon>Actinomycetes</taxon>
        <taxon>Mycobacteriales</taxon>
        <taxon>Mycobacteriaceae</taxon>
        <taxon>Mycolicibacterium</taxon>
    </lineage>
</organism>
<dbReference type="GO" id="GO:0005548">
    <property type="term" value="F:phospholipid transporter activity"/>
    <property type="evidence" value="ECO:0007669"/>
    <property type="project" value="TreeGrafter"/>
</dbReference>
<keyword evidence="2" id="KW-0812">Transmembrane</keyword>
<feature type="transmembrane region" description="Helical" evidence="2">
    <location>
        <begin position="158"/>
        <end position="181"/>
    </location>
</feature>
<name>A0A3S4T2F5_MYCCI</name>
<dbReference type="PANTHER" id="PTHR30188:SF4">
    <property type="entry name" value="PROTEIN TRIGALACTOSYLDIACYLGLYCEROL 1, CHLOROPLASTIC"/>
    <property type="match status" value="1"/>
</dbReference>
<keyword evidence="2" id="KW-0472">Membrane</keyword>
<feature type="transmembrane region" description="Helical" evidence="2">
    <location>
        <begin position="244"/>
        <end position="277"/>
    </location>
</feature>
<keyword evidence="4" id="KW-1185">Reference proteome</keyword>
<feature type="region of interest" description="Disordered" evidence="1">
    <location>
        <begin position="1"/>
        <end position="50"/>
    </location>
</feature>
<dbReference type="GO" id="GO:0043190">
    <property type="term" value="C:ATP-binding cassette (ABC) transporter complex"/>
    <property type="evidence" value="ECO:0007669"/>
    <property type="project" value="InterPro"/>
</dbReference>
<dbReference type="PANTHER" id="PTHR30188">
    <property type="entry name" value="ABC TRANSPORTER PERMEASE PROTEIN-RELATED"/>
    <property type="match status" value="1"/>
</dbReference>
<dbReference type="Pfam" id="PF02405">
    <property type="entry name" value="MlaE"/>
    <property type="match status" value="1"/>
</dbReference>
<dbReference type="Proteomes" id="UP000282551">
    <property type="component" value="Chromosome"/>
</dbReference>
<evidence type="ECO:0000256" key="2">
    <source>
        <dbReference type="SAM" id="Phobius"/>
    </source>
</evidence>
<evidence type="ECO:0000313" key="3">
    <source>
        <dbReference type="EMBL" id="VEG49273.1"/>
    </source>
</evidence>
<dbReference type="EMBL" id="LR134355">
    <property type="protein sequence ID" value="VEG49273.1"/>
    <property type="molecule type" value="Genomic_DNA"/>
</dbReference>
<protein>
    <submittedName>
        <fullName evidence="3">Organic solvent resistance ABC transporter permease</fullName>
    </submittedName>
</protein>
<keyword evidence="2" id="KW-1133">Transmembrane helix</keyword>